<feature type="compositionally biased region" description="Low complexity" evidence="1">
    <location>
        <begin position="43"/>
        <end position="54"/>
    </location>
</feature>
<organism evidence="2">
    <name type="scientific">Anguilla anguilla</name>
    <name type="common">European freshwater eel</name>
    <name type="synonym">Muraena anguilla</name>
    <dbReference type="NCBI Taxonomy" id="7936"/>
    <lineage>
        <taxon>Eukaryota</taxon>
        <taxon>Metazoa</taxon>
        <taxon>Chordata</taxon>
        <taxon>Craniata</taxon>
        <taxon>Vertebrata</taxon>
        <taxon>Euteleostomi</taxon>
        <taxon>Actinopterygii</taxon>
        <taxon>Neopterygii</taxon>
        <taxon>Teleostei</taxon>
        <taxon>Anguilliformes</taxon>
        <taxon>Anguillidae</taxon>
        <taxon>Anguilla</taxon>
    </lineage>
</organism>
<proteinExistence type="predicted"/>
<reference evidence="2" key="2">
    <citation type="journal article" date="2015" name="Fish Shellfish Immunol.">
        <title>Early steps in the European eel (Anguilla anguilla)-Vibrio vulnificus interaction in the gills: Role of the RtxA13 toxin.</title>
        <authorList>
            <person name="Callol A."/>
            <person name="Pajuelo D."/>
            <person name="Ebbesson L."/>
            <person name="Teles M."/>
            <person name="MacKenzie S."/>
            <person name="Amaro C."/>
        </authorList>
    </citation>
    <scope>NUCLEOTIDE SEQUENCE</scope>
</reference>
<evidence type="ECO:0000256" key="1">
    <source>
        <dbReference type="SAM" id="MobiDB-lite"/>
    </source>
</evidence>
<reference evidence="2" key="1">
    <citation type="submission" date="2014-11" db="EMBL/GenBank/DDBJ databases">
        <authorList>
            <person name="Amaro Gonzalez C."/>
        </authorList>
    </citation>
    <scope>NUCLEOTIDE SEQUENCE</scope>
</reference>
<accession>A0A0E9WZJ8</accession>
<evidence type="ECO:0000313" key="2">
    <source>
        <dbReference type="EMBL" id="JAH95749.1"/>
    </source>
</evidence>
<name>A0A0E9WZJ8_ANGAN</name>
<dbReference type="EMBL" id="GBXM01012828">
    <property type="protein sequence ID" value="JAH95749.1"/>
    <property type="molecule type" value="Transcribed_RNA"/>
</dbReference>
<feature type="region of interest" description="Disordered" evidence="1">
    <location>
        <begin position="24"/>
        <end position="54"/>
    </location>
</feature>
<sequence length="61" mass="6456">MPCGPSTAVGACRSQTRHRTISWRASSRTCAATTHPSAASERTSPSPSDTPDTSQCALFFQ</sequence>
<protein>
    <submittedName>
        <fullName evidence="2">Uncharacterized protein</fullName>
    </submittedName>
</protein>
<dbReference type="AlphaFoldDB" id="A0A0E9WZJ8"/>
<feature type="compositionally biased region" description="Polar residues" evidence="1">
    <location>
        <begin position="24"/>
        <end position="42"/>
    </location>
</feature>